<gene>
    <name evidence="1" type="ORF">DY218_28310</name>
</gene>
<comment type="caution">
    <text evidence="1">The sequence shown here is derived from an EMBL/GenBank/DDBJ whole genome shotgun (WGS) entry which is preliminary data.</text>
</comment>
<dbReference type="AlphaFoldDB" id="A0A372LY88"/>
<proteinExistence type="predicted"/>
<dbReference type="EMBL" id="QUAK01000208">
    <property type="protein sequence ID" value="RFU83340.1"/>
    <property type="molecule type" value="Genomic_DNA"/>
</dbReference>
<organism evidence="1 2">
    <name type="scientific">Streptomyces triticagri</name>
    <dbReference type="NCBI Taxonomy" id="2293568"/>
    <lineage>
        <taxon>Bacteria</taxon>
        <taxon>Bacillati</taxon>
        <taxon>Actinomycetota</taxon>
        <taxon>Actinomycetes</taxon>
        <taxon>Kitasatosporales</taxon>
        <taxon>Streptomycetaceae</taxon>
        <taxon>Streptomyces</taxon>
    </lineage>
</organism>
<accession>A0A372LY88</accession>
<reference evidence="1 2" key="1">
    <citation type="submission" date="2018-08" db="EMBL/GenBank/DDBJ databases">
        <title>Isolation, diversity and antifungal activity of Actinobacteria from wheat.</title>
        <authorList>
            <person name="Han C."/>
        </authorList>
    </citation>
    <scope>NUCLEOTIDE SEQUENCE [LARGE SCALE GENOMIC DNA]</scope>
    <source>
        <strain evidence="1 2">NEAU-YY421</strain>
    </source>
</reference>
<name>A0A372LY88_9ACTN</name>
<sequence length="207" mass="21237">MEFTCAAQPGTGADDEADLVVTGSHFALVLGGAEEGCRHLGRWRTRALGGRLADELVRRPDAPLTALLDAALAGVREFHHRQLCLGGAPGAPSSVAVVRERDGLLDLLVRGGAAALVQFPDVTVNAVLAPADGGAPGGPAPEAAVGSLPVKDLSRVCLLGGGAHRMAEPYEAYWPYLFDRFATDGPGAVLTATPYRGAAAALGTPRP</sequence>
<evidence type="ECO:0000313" key="1">
    <source>
        <dbReference type="EMBL" id="RFU83340.1"/>
    </source>
</evidence>
<keyword evidence="2" id="KW-1185">Reference proteome</keyword>
<dbReference type="Proteomes" id="UP000263094">
    <property type="component" value="Unassembled WGS sequence"/>
</dbReference>
<evidence type="ECO:0000313" key="2">
    <source>
        <dbReference type="Proteomes" id="UP000263094"/>
    </source>
</evidence>
<dbReference type="RefSeq" id="WP_128558973.1">
    <property type="nucleotide sequence ID" value="NZ_QUAK01000208.1"/>
</dbReference>
<protein>
    <submittedName>
        <fullName evidence="1">Uncharacterized protein</fullName>
    </submittedName>
</protein>